<evidence type="ECO:0000313" key="2">
    <source>
        <dbReference type="EMBL" id="TSM20254.1"/>
    </source>
</evidence>
<protein>
    <submittedName>
        <fullName evidence="2">B-cell receptor-associated protein 29</fullName>
    </submittedName>
</protein>
<reference evidence="2 3" key="1">
    <citation type="journal article" date="2019" name="Genome Biol. Evol.">
        <title>Whole-Genome Sequencing of the Giant Devil Catfish, Bagarius yarrelli.</title>
        <authorList>
            <person name="Jiang W."/>
            <person name="Lv Y."/>
            <person name="Cheng L."/>
            <person name="Yang K."/>
            <person name="Chao B."/>
            <person name="Wang X."/>
            <person name="Li Y."/>
            <person name="Pan X."/>
            <person name="You X."/>
            <person name="Zhang Y."/>
            <person name="Yang J."/>
            <person name="Li J."/>
            <person name="Zhang X."/>
            <person name="Liu S."/>
            <person name="Sun C."/>
            <person name="Yang J."/>
            <person name="Shi Q."/>
        </authorList>
    </citation>
    <scope>NUCLEOTIDE SEQUENCE [LARGE SCALE GENOMIC DNA]</scope>
    <source>
        <strain evidence="2">JWS20170419001</strain>
        <tissue evidence="2">Muscle</tissue>
    </source>
</reference>
<proteinExistence type="predicted"/>
<name>A0A556U305_BAGYA</name>
<evidence type="ECO:0000313" key="3">
    <source>
        <dbReference type="Proteomes" id="UP000319801"/>
    </source>
</evidence>
<dbReference type="EMBL" id="VCAZ01000042">
    <property type="protein sequence ID" value="TSM20254.1"/>
    <property type="molecule type" value="Genomic_DNA"/>
</dbReference>
<keyword evidence="3" id="KW-1185">Reference proteome</keyword>
<gene>
    <name evidence="2" type="ORF">Baya_7841</name>
</gene>
<comment type="caution">
    <text evidence="2">The sequence shown here is derived from an EMBL/GenBank/DDBJ whole genome shotgun (WGS) entry which is preliminary data.</text>
</comment>
<dbReference type="AlphaFoldDB" id="A0A556U305"/>
<accession>A0A556U305</accession>
<sequence length="98" mass="11027">MRRVITMINQLAVAANTNSALQLQLEDANQAAKKYTKESERLKQALNDSSGDKRTAQENKDLRKEVCKLKQELETSAKGQSTGRFRSNTISAFMEMMS</sequence>
<feature type="coiled-coil region" evidence="1">
    <location>
        <begin position="11"/>
        <end position="48"/>
    </location>
</feature>
<evidence type="ECO:0000256" key="1">
    <source>
        <dbReference type="SAM" id="Coils"/>
    </source>
</evidence>
<dbReference type="Proteomes" id="UP000319801">
    <property type="component" value="Unassembled WGS sequence"/>
</dbReference>
<keyword evidence="2" id="KW-0675">Receptor</keyword>
<dbReference type="OrthoDB" id="435607at2759"/>
<organism evidence="2 3">
    <name type="scientific">Bagarius yarrelli</name>
    <name type="common">Goonch</name>
    <name type="synonym">Bagrus yarrelli</name>
    <dbReference type="NCBI Taxonomy" id="175774"/>
    <lineage>
        <taxon>Eukaryota</taxon>
        <taxon>Metazoa</taxon>
        <taxon>Chordata</taxon>
        <taxon>Craniata</taxon>
        <taxon>Vertebrata</taxon>
        <taxon>Euteleostomi</taxon>
        <taxon>Actinopterygii</taxon>
        <taxon>Neopterygii</taxon>
        <taxon>Teleostei</taxon>
        <taxon>Ostariophysi</taxon>
        <taxon>Siluriformes</taxon>
        <taxon>Sisoridae</taxon>
        <taxon>Sisorinae</taxon>
        <taxon>Bagarius</taxon>
    </lineage>
</organism>
<keyword evidence="1" id="KW-0175">Coiled coil</keyword>